<evidence type="ECO:0000313" key="2">
    <source>
        <dbReference type="Proteomes" id="UP001258181"/>
    </source>
</evidence>
<evidence type="ECO:0000313" key="1">
    <source>
        <dbReference type="EMBL" id="MDR7073344.1"/>
    </source>
</evidence>
<keyword evidence="2" id="KW-1185">Reference proteome</keyword>
<sequence>MEKCRSITKESYTEPQILHHDQIKFETAISTARGHWVFQWNEQNNCWERVWKTY</sequence>
<protein>
    <submittedName>
        <fullName evidence="1">Uncharacterized protein</fullName>
    </submittedName>
</protein>
<dbReference type="EMBL" id="JAVDWA010000003">
    <property type="protein sequence ID" value="MDR7073344.1"/>
    <property type="molecule type" value="Genomic_DNA"/>
</dbReference>
<reference evidence="1 2" key="1">
    <citation type="submission" date="2023-07" db="EMBL/GenBank/DDBJ databases">
        <title>Sorghum-associated microbial communities from plants grown in Nebraska, USA.</title>
        <authorList>
            <person name="Schachtman D."/>
        </authorList>
    </citation>
    <scope>NUCLEOTIDE SEQUENCE [LARGE SCALE GENOMIC DNA]</scope>
    <source>
        <strain evidence="1 2">BE211</strain>
    </source>
</reference>
<name>A0ABU1U1J7_9BACL</name>
<dbReference type="Proteomes" id="UP001258181">
    <property type="component" value="Unassembled WGS sequence"/>
</dbReference>
<comment type="caution">
    <text evidence="1">The sequence shown here is derived from an EMBL/GenBank/DDBJ whole genome shotgun (WGS) entry which is preliminary data.</text>
</comment>
<accession>A0ABU1U1J7</accession>
<organism evidence="1 2">
    <name type="scientific">Fictibacillus barbaricus</name>
    <dbReference type="NCBI Taxonomy" id="182136"/>
    <lineage>
        <taxon>Bacteria</taxon>
        <taxon>Bacillati</taxon>
        <taxon>Bacillota</taxon>
        <taxon>Bacilli</taxon>
        <taxon>Bacillales</taxon>
        <taxon>Fictibacillaceae</taxon>
        <taxon>Fictibacillus</taxon>
    </lineage>
</organism>
<dbReference type="RefSeq" id="WP_310258844.1">
    <property type="nucleotide sequence ID" value="NZ_JAVDWA010000003.1"/>
</dbReference>
<proteinExistence type="predicted"/>
<gene>
    <name evidence="1" type="ORF">J2X07_002330</name>
</gene>